<evidence type="ECO:0000256" key="5">
    <source>
        <dbReference type="ARBA" id="ARBA00023136"/>
    </source>
</evidence>
<dbReference type="InterPro" id="IPR000390">
    <property type="entry name" value="Small_drug/metabolite_transptr"/>
</dbReference>
<dbReference type="AlphaFoldDB" id="A0A098EI92"/>
<dbReference type="EMBL" id="CCXS01000001">
    <property type="protein sequence ID" value="CEG22019.1"/>
    <property type="molecule type" value="Genomic_DNA"/>
</dbReference>
<dbReference type="Gene3D" id="1.10.3730.20">
    <property type="match status" value="1"/>
</dbReference>
<dbReference type="PANTHER" id="PTHR30561">
    <property type="entry name" value="SMR FAMILY PROTON-DEPENDENT DRUG EFFLUX TRANSPORTER SUGE"/>
    <property type="match status" value="1"/>
</dbReference>
<evidence type="ECO:0000313" key="7">
    <source>
        <dbReference type="EMBL" id="CEG22019.1"/>
    </source>
</evidence>
<protein>
    <submittedName>
        <fullName evidence="7">Putative 4-amino-4-deoxy-L-arabinose-phosphoundecaprenol flippase subunit ArnF</fullName>
    </submittedName>
</protein>
<feature type="transmembrane region" description="Helical" evidence="6">
    <location>
        <begin position="100"/>
        <end position="118"/>
    </location>
</feature>
<keyword evidence="3 6" id="KW-0812">Transmembrane</keyword>
<comment type="subcellular location">
    <subcellularLocation>
        <location evidence="1">Cell membrane</location>
        <topology evidence="1">Multi-pass membrane protein</topology>
    </subcellularLocation>
</comment>
<dbReference type="OrthoDB" id="513492at2"/>
<evidence type="ECO:0000256" key="4">
    <source>
        <dbReference type="ARBA" id="ARBA00022989"/>
    </source>
</evidence>
<feature type="transmembrane region" description="Helical" evidence="6">
    <location>
        <begin position="43"/>
        <end position="67"/>
    </location>
</feature>
<dbReference type="STRING" id="1499687.BN1080_00939"/>
<name>A0A098EI92_9BACL</name>
<evidence type="ECO:0000313" key="8">
    <source>
        <dbReference type="Proteomes" id="UP000043699"/>
    </source>
</evidence>
<evidence type="ECO:0000256" key="6">
    <source>
        <dbReference type="SAM" id="Phobius"/>
    </source>
</evidence>
<sequence length="122" mass="13442">MNIVSLLLVLCNTLILVAGQFLWKVGMEKNTDAFSSIFSVVKLFFTPYIFSGLTMYGLATVLWLFILTRVPLSVAYPLQSSAYVIAVVGAFFIFGEAITLWKIAGVCFIMLGVSIIGISEMR</sequence>
<dbReference type="PANTHER" id="PTHR30561:SF9">
    <property type="entry name" value="4-AMINO-4-DEOXY-L-ARABINOSE-PHOSPHOUNDECAPRENOL FLIPPASE SUBUNIT ARNF-RELATED"/>
    <property type="match status" value="1"/>
</dbReference>
<keyword evidence="2" id="KW-1003">Cell membrane</keyword>
<keyword evidence="4 6" id="KW-1133">Transmembrane helix</keyword>
<keyword evidence="5 6" id="KW-0472">Membrane</keyword>
<evidence type="ECO:0000256" key="2">
    <source>
        <dbReference type="ARBA" id="ARBA00022475"/>
    </source>
</evidence>
<dbReference type="InterPro" id="IPR037185">
    <property type="entry name" value="EmrE-like"/>
</dbReference>
<evidence type="ECO:0000256" key="1">
    <source>
        <dbReference type="ARBA" id="ARBA00004651"/>
    </source>
</evidence>
<keyword evidence="8" id="KW-1185">Reference proteome</keyword>
<dbReference type="GO" id="GO:0022857">
    <property type="term" value="F:transmembrane transporter activity"/>
    <property type="evidence" value="ECO:0007669"/>
    <property type="project" value="InterPro"/>
</dbReference>
<organism evidence="7 8">
    <name type="scientific">Planococcus massiliensis</name>
    <dbReference type="NCBI Taxonomy" id="1499687"/>
    <lineage>
        <taxon>Bacteria</taxon>
        <taxon>Bacillati</taxon>
        <taxon>Bacillota</taxon>
        <taxon>Bacilli</taxon>
        <taxon>Bacillales</taxon>
        <taxon>Caryophanaceae</taxon>
        <taxon>Planococcus</taxon>
    </lineage>
</organism>
<dbReference type="Proteomes" id="UP000043699">
    <property type="component" value="Unassembled WGS sequence"/>
</dbReference>
<evidence type="ECO:0000256" key="3">
    <source>
        <dbReference type="ARBA" id="ARBA00022692"/>
    </source>
</evidence>
<proteinExistence type="predicted"/>
<feature type="transmembrane region" description="Helical" evidence="6">
    <location>
        <begin position="74"/>
        <end position="94"/>
    </location>
</feature>
<dbReference type="GO" id="GO:0005886">
    <property type="term" value="C:plasma membrane"/>
    <property type="evidence" value="ECO:0007669"/>
    <property type="project" value="UniProtKB-SubCell"/>
</dbReference>
<gene>
    <name evidence="7" type="primary">arnF</name>
    <name evidence="7" type="ORF">BN1080_00939</name>
</gene>
<dbReference type="SUPFAM" id="SSF103481">
    <property type="entry name" value="Multidrug resistance efflux transporter EmrE"/>
    <property type="match status" value="1"/>
</dbReference>
<accession>A0A098EI92</accession>
<dbReference type="RefSeq" id="WP_052650757.1">
    <property type="nucleotide sequence ID" value="NZ_CCXS01000001.1"/>
</dbReference>
<reference evidence="7 8" key="1">
    <citation type="submission" date="2014-09" db="EMBL/GenBank/DDBJ databases">
        <authorList>
            <person name="Urmite Genomes Urmite Genomes"/>
        </authorList>
    </citation>
    <scope>NUCLEOTIDE SEQUENCE [LARGE SCALE GENOMIC DNA]</scope>
    <source>
        <strain evidence="7 8">ES2</strain>
    </source>
</reference>